<feature type="transmembrane region" description="Helical" evidence="6">
    <location>
        <begin position="118"/>
        <end position="135"/>
    </location>
</feature>
<evidence type="ECO:0000256" key="1">
    <source>
        <dbReference type="ARBA" id="ARBA00004141"/>
    </source>
</evidence>
<dbReference type="InterPro" id="IPR000620">
    <property type="entry name" value="EamA_dom"/>
</dbReference>
<feature type="transmembrane region" description="Helical" evidence="6">
    <location>
        <begin position="147"/>
        <end position="170"/>
    </location>
</feature>
<dbReference type="PIRSF" id="PIRSF036436">
    <property type="entry name" value="UCP036436"/>
    <property type="match status" value="1"/>
</dbReference>
<evidence type="ECO:0000256" key="2">
    <source>
        <dbReference type="ARBA" id="ARBA00022692"/>
    </source>
</evidence>
<evidence type="ECO:0000259" key="8">
    <source>
        <dbReference type="Pfam" id="PF00892"/>
    </source>
</evidence>
<dbReference type="Proteomes" id="UP000695022">
    <property type="component" value="Unplaced"/>
</dbReference>
<dbReference type="RefSeq" id="XP_014675679.1">
    <property type="nucleotide sequence ID" value="XM_014820193.1"/>
</dbReference>
<feature type="transmembrane region" description="Helical" evidence="6">
    <location>
        <begin position="208"/>
        <end position="233"/>
    </location>
</feature>
<protein>
    <submittedName>
        <fullName evidence="10 11">Solute carrier family 35 member F6-like isoform X1</fullName>
    </submittedName>
</protein>
<evidence type="ECO:0000256" key="7">
    <source>
        <dbReference type="SAM" id="SignalP"/>
    </source>
</evidence>
<dbReference type="RefSeq" id="XP_014675678.1">
    <property type="nucleotide sequence ID" value="XM_014820192.1"/>
</dbReference>
<evidence type="ECO:0000313" key="9">
    <source>
        <dbReference type="Proteomes" id="UP000695022"/>
    </source>
</evidence>
<feature type="transmembrane region" description="Helical" evidence="6">
    <location>
        <begin position="318"/>
        <end position="338"/>
    </location>
</feature>
<reference evidence="10 11" key="1">
    <citation type="submission" date="2025-05" db="UniProtKB">
        <authorList>
            <consortium name="RefSeq"/>
        </authorList>
    </citation>
    <scope>IDENTIFICATION</scope>
</reference>
<proteinExistence type="predicted"/>
<dbReference type="InterPro" id="IPR037185">
    <property type="entry name" value="EmrE-like"/>
</dbReference>
<dbReference type="InterPro" id="IPR012404">
    <property type="entry name" value="UCP036436"/>
</dbReference>
<evidence type="ECO:0000256" key="5">
    <source>
        <dbReference type="SAM" id="MobiDB-lite"/>
    </source>
</evidence>
<accession>A0ABM1EU08</accession>
<evidence type="ECO:0000256" key="6">
    <source>
        <dbReference type="SAM" id="Phobius"/>
    </source>
</evidence>
<dbReference type="PANTHER" id="PTHR13146:SF0">
    <property type="entry name" value="SOLUTE CARRIER FAMILY 35 MEMBER F6"/>
    <property type="match status" value="1"/>
</dbReference>
<feature type="transmembrane region" description="Helical" evidence="6">
    <location>
        <begin position="176"/>
        <end position="196"/>
    </location>
</feature>
<feature type="signal peptide" evidence="7">
    <location>
        <begin position="1"/>
        <end position="22"/>
    </location>
</feature>
<feature type="transmembrane region" description="Helical" evidence="6">
    <location>
        <begin position="46"/>
        <end position="67"/>
    </location>
</feature>
<evidence type="ECO:0000313" key="11">
    <source>
        <dbReference type="RefSeq" id="XP_014675679.1"/>
    </source>
</evidence>
<feature type="transmembrane region" description="Helical" evidence="6">
    <location>
        <begin position="87"/>
        <end position="106"/>
    </location>
</feature>
<comment type="subcellular location">
    <subcellularLocation>
        <location evidence="1">Membrane</location>
        <topology evidence="1">Multi-pass membrane protein</topology>
    </subcellularLocation>
</comment>
<keyword evidence="4 6" id="KW-0472">Membrane</keyword>
<feature type="chain" id="PRO_5045022246" evidence="7">
    <location>
        <begin position="23"/>
        <end position="383"/>
    </location>
</feature>
<evidence type="ECO:0000256" key="4">
    <source>
        <dbReference type="ARBA" id="ARBA00023136"/>
    </source>
</evidence>
<dbReference type="Pfam" id="PF00892">
    <property type="entry name" value="EamA"/>
    <property type="match status" value="1"/>
</dbReference>
<dbReference type="PANTHER" id="PTHR13146">
    <property type="match status" value="1"/>
</dbReference>
<evidence type="ECO:0000313" key="10">
    <source>
        <dbReference type="RefSeq" id="XP_014675678.1"/>
    </source>
</evidence>
<dbReference type="SUPFAM" id="SSF103481">
    <property type="entry name" value="Multidrug resistance efflux transporter EmrE"/>
    <property type="match status" value="1"/>
</dbReference>
<keyword evidence="9" id="KW-1185">Reference proteome</keyword>
<name>A0ABM1EU08_PRICU</name>
<keyword evidence="7" id="KW-0732">Signal</keyword>
<feature type="domain" description="EamA" evidence="8">
    <location>
        <begin position="58"/>
        <end position="158"/>
    </location>
</feature>
<gene>
    <name evidence="10 11" type="primary">LOC106815691</name>
</gene>
<feature type="region of interest" description="Disordered" evidence="5">
    <location>
        <begin position="353"/>
        <end position="374"/>
    </location>
</feature>
<dbReference type="GeneID" id="106815691"/>
<feature type="transmembrane region" description="Helical" evidence="6">
    <location>
        <begin position="262"/>
        <end position="281"/>
    </location>
</feature>
<evidence type="ECO:0000256" key="3">
    <source>
        <dbReference type="ARBA" id="ARBA00022989"/>
    </source>
</evidence>
<keyword evidence="2 6" id="KW-0812">Transmembrane</keyword>
<organism evidence="9 11">
    <name type="scientific">Priapulus caudatus</name>
    <name type="common">Priapulid worm</name>
    <dbReference type="NCBI Taxonomy" id="37621"/>
    <lineage>
        <taxon>Eukaryota</taxon>
        <taxon>Metazoa</taxon>
        <taxon>Ecdysozoa</taxon>
        <taxon>Scalidophora</taxon>
        <taxon>Priapulida</taxon>
        <taxon>Priapulimorpha</taxon>
        <taxon>Priapulimorphida</taxon>
        <taxon>Priapulidae</taxon>
        <taxon>Priapulus</taxon>
    </lineage>
</organism>
<keyword evidence="3 6" id="KW-1133">Transmembrane helix</keyword>
<sequence length="383" mass="42554">MAWTGYQIFMALLLVTTGTVNTISTKWADKIEAPGKNGHVHLFNHPFLQACFMFIGEFSCMLVYRLFLWCQRRGTGPPPAPTQNFPAIIFFLPALCDMSATSVMYLGLNYTYASSYQMLRGSVIVFTGLLSVAFLRRVLVFYQWSGISFIVCGLLLVGLADILFASVGSAYDTNSIITGDLLIVIAQVFAASQFVLEEKFLYKHNVPPLLAVGWEGLFGFFTLSLLLIPMYFIPAGSLSGNPEGRLEDAIDGLIQISNSWEIALAVLLNLLSIAFFNFAGISVTMEFSATTRMVLDSLRTLLIWAMSLALGWQSFQYLQIIGFILLIMGTFVYNDVIFRPFLKKHCCRGEEHPQSEIEHSNANETSPLISGNPAPLYDKALSE</sequence>